<keyword evidence="2" id="KW-1185">Reference proteome</keyword>
<dbReference type="Proteomes" id="UP000005237">
    <property type="component" value="Unassembled WGS sequence"/>
</dbReference>
<dbReference type="InterPro" id="IPR036397">
    <property type="entry name" value="RNaseH_sf"/>
</dbReference>
<organism evidence="1 2">
    <name type="scientific">Caenorhabditis japonica</name>
    <dbReference type="NCBI Taxonomy" id="281687"/>
    <lineage>
        <taxon>Eukaryota</taxon>
        <taxon>Metazoa</taxon>
        <taxon>Ecdysozoa</taxon>
        <taxon>Nematoda</taxon>
        <taxon>Chromadorea</taxon>
        <taxon>Rhabditida</taxon>
        <taxon>Rhabditina</taxon>
        <taxon>Rhabditomorpha</taxon>
        <taxon>Rhabditoidea</taxon>
        <taxon>Rhabditidae</taxon>
        <taxon>Peloderinae</taxon>
        <taxon>Caenorhabditis</taxon>
    </lineage>
</organism>
<sequence>MLSIWWDQQRMNYRQLFPDNIAIPLSIENMVNQYLLIRPESDRILLLHDNGCPQTALKTRKQNCDLDVEVLPHPMYSSDLAAMDYLCSILLKTIFGERCSTTEDTSKPTWMASSMVSPQNFTLKASSSCPHVGSMW</sequence>
<dbReference type="Gene3D" id="3.30.420.10">
    <property type="entry name" value="Ribonuclease H-like superfamily/Ribonuclease H"/>
    <property type="match status" value="1"/>
</dbReference>
<proteinExistence type="predicted"/>
<accession>A0A8R1I4M4</accession>
<dbReference type="AlphaFoldDB" id="A0A8R1I4M4"/>
<dbReference type="EnsemblMetazoa" id="CJA15443.1">
    <property type="protein sequence ID" value="CJA15443.1"/>
    <property type="gene ID" value="WBGene00134647"/>
</dbReference>
<name>A0A8R1I4M4_CAEJA</name>
<reference evidence="2" key="1">
    <citation type="submission" date="2010-08" db="EMBL/GenBank/DDBJ databases">
        <authorList>
            <consortium name="Caenorhabditis japonica Sequencing Consortium"/>
            <person name="Wilson R.K."/>
        </authorList>
    </citation>
    <scope>NUCLEOTIDE SEQUENCE [LARGE SCALE GENOMIC DNA]</scope>
    <source>
        <strain evidence="2">DF5081</strain>
    </source>
</reference>
<dbReference type="GO" id="GO:0003676">
    <property type="term" value="F:nucleic acid binding"/>
    <property type="evidence" value="ECO:0007669"/>
    <property type="project" value="InterPro"/>
</dbReference>
<evidence type="ECO:0000313" key="1">
    <source>
        <dbReference type="EnsemblMetazoa" id="CJA15443.1"/>
    </source>
</evidence>
<protein>
    <submittedName>
        <fullName evidence="1">Uncharacterized protein</fullName>
    </submittedName>
</protein>
<reference evidence="1" key="2">
    <citation type="submission" date="2022-06" db="UniProtKB">
        <authorList>
            <consortium name="EnsemblMetazoa"/>
        </authorList>
    </citation>
    <scope>IDENTIFICATION</scope>
    <source>
        <strain evidence="1">DF5081</strain>
    </source>
</reference>
<evidence type="ECO:0000313" key="2">
    <source>
        <dbReference type="Proteomes" id="UP000005237"/>
    </source>
</evidence>